<accession>A0A9W2YV82</accession>
<keyword evidence="4" id="KW-0808">Transferase</keyword>
<dbReference type="PANTHER" id="PTHR19297">
    <property type="entry name" value="GLYCOSYLTRANSFERASE 14 FAMILY MEMBER"/>
    <property type="match status" value="1"/>
</dbReference>
<evidence type="ECO:0000256" key="6">
    <source>
        <dbReference type="ARBA" id="ARBA00022968"/>
    </source>
</evidence>
<keyword evidence="3" id="KW-0328">Glycosyltransferase</keyword>
<proteinExistence type="inferred from homology"/>
<keyword evidence="9" id="KW-0325">Glycoprotein</keyword>
<reference evidence="14" key="1">
    <citation type="submission" date="2025-08" db="UniProtKB">
        <authorList>
            <consortium name="RefSeq"/>
        </authorList>
    </citation>
    <scope>IDENTIFICATION</scope>
</reference>
<keyword evidence="6" id="KW-0735">Signal-anchor</keyword>
<feature type="compositionally biased region" description="Low complexity" evidence="11">
    <location>
        <begin position="239"/>
        <end position="250"/>
    </location>
</feature>
<keyword evidence="13" id="KW-1185">Reference proteome</keyword>
<dbReference type="Pfam" id="PF02485">
    <property type="entry name" value="Branch"/>
    <property type="match status" value="1"/>
</dbReference>
<evidence type="ECO:0000256" key="11">
    <source>
        <dbReference type="SAM" id="MobiDB-lite"/>
    </source>
</evidence>
<evidence type="ECO:0000256" key="3">
    <source>
        <dbReference type="ARBA" id="ARBA00022676"/>
    </source>
</evidence>
<evidence type="ECO:0000256" key="1">
    <source>
        <dbReference type="ARBA" id="ARBA00004606"/>
    </source>
</evidence>
<protein>
    <submittedName>
        <fullName evidence="14">Beta-1,3-galactosyl-O-glycosyl-glycoprotein beta-1,6-N-acetylglucosaminyltransferase-like isoform X1</fullName>
    </submittedName>
</protein>
<feature type="transmembrane region" description="Helical" evidence="12">
    <location>
        <begin position="61"/>
        <end position="79"/>
    </location>
</feature>
<evidence type="ECO:0000256" key="8">
    <source>
        <dbReference type="ARBA" id="ARBA00023136"/>
    </source>
</evidence>
<keyword evidence="5 12" id="KW-0812">Transmembrane</keyword>
<dbReference type="GeneID" id="106071886"/>
<comment type="similarity">
    <text evidence="10">Belongs to the glycosyltransferase 14 family.</text>
</comment>
<feature type="region of interest" description="Disordered" evidence="11">
    <location>
        <begin position="202"/>
        <end position="250"/>
    </location>
</feature>
<comment type="pathway">
    <text evidence="2">Protein modification; protein glycosylation.</text>
</comment>
<feature type="compositionally biased region" description="Basic and acidic residues" evidence="11">
    <location>
        <begin position="211"/>
        <end position="221"/>
    </location>
</feature>
<evidence type="ECO:0000256" key="10">
    <source>
        <dbReference type="ARBA" id="ARBA00038150"/>
    </source>
</evidence>
<comment type="subcellular location">
    <subcellularLocation>
        <location evidence="1">Membrane</location>
        <topology evidence="1">Single-pass type II membrane protein</topology>
    </subcellularLocation>
</comment>
<gene>
    <name evidence="14" type="primary">LOC106071886</name>
</gene>
<evidence type="ECO:0000256" key="12">
    <source>
        <dbReference type="SAM" id="Phobius"/>
    </source>
</evidence>
<dbReference type="PANTHER" id="PTHR19297:SF185">
    <property type="entry name" value="BETA-1,3-GALACTOSYL-O-GLYCOSYL-GLYCOPROTEIN BETA-1,6-N-ACETYLGLUCOSAMINYLTRANSFERASE 3"/>
    <property type="match status" value="1"/>
</dbReference>
<dbReference type="OrthoDB" id="2156316at2759"/>
<keyword evidence="7 12" id="KW-1133">Transmembrane helix</keyword>
<evidence type="ECO:0000313" key="14">
    <source>
        <dbReference type="RefSeq" id="XP_055866635.1"/>
    </source>
</evidence>
<name>A0A9W2YV82_BIOGL</name>
<dbReference type="InterPro" id="IPR003406">
    <property type="entry name" value="Glyco_trans_14"/>
</dbReference>
<organism evidence="13 14">
    <name type="scientific">Biomphalaria glabrata</name>
    <name type="common">Bloodfluke planorb</name>
    <name type="synonym">Freshwater snail</name>
    <dbReference type="NCBI Taxonomy" id="6526"/>
    <lineage>
        <taxon>Eukaryota</taxon>
        <taxon>Metazoa</taxon>
        <taxon>Spiralia</taxon>
        <taxon>Lophotrochozoa</taxon>
        <taxon>Mollusca</taxon>
        <taxon>Gastropoda</taxon>
        <taxon>Heterobranchia</taxon>
        <taxon>Euthyneura</taxon>
        <taxon>Panpulmonata</taxon>
        <taxon>Hygrophila</taxon>
        <taxon>Lymnaeoidea</taxon>
        <taxon>Planorbidae</taxon>
        <taxon>Biomphalaria</taxon>
    </lineage>
</organism>
<dbReference type="Proteomes" id="UP001165740">
    <property type="component" value="Chromosome 14"/>
</dbReference>
<evidence type="ECO:0000256" key="2">
    <source>
        <dbReference type="ARBA" id="ARBA00004922"/>
    </source>
</evidence>
<dbReference type="AlphaFoldDB" id="A0A9W2YV82"/>
<evidence type="ECO:0000256" key="9">
    <source>
        <dbReference type="ARBA" id="ARBA00023180"/>
    </source>
</evidence>
<evidence type="ECO:0000256" key="5">
    <source>
        <dbReference type="ARBA" id="ARBA00022692"/>
    </source>
</evidence>
<dbReference type="GO" id="GO:0008375">
    <property type="term" value="F:acetylglucosaminyltransferase activity"/>
    <property type="evidence" value="ECO:0007669"/>
    <property type="project" value="TreeGrafter"/>
</dbReference>
<dbReference type="RefSeq" id="XP_055866635.1">
    <property type="nucleotide sequence ID" value="XM_056010660.1"/>
</dbReference>
<evidence type="ECO:0000313" key="13">
    <source>
        <dbReference type="Proteomes" id="UP001165740"/>
    </source>
</evidence>
<evidence type="ECO:0000256" key="4">
    <source>
        <dbReference type="ARBA" id="ARBA00022679"/>
    </source>
</evidence>
<dbReference type="GO" id="GO:0016020">
    <property type="term" value="C:membrane"/>
    <property type="evidence" value="ECO:0007669"/>
    <property type="project" value="UniProtKB-SubCell"/>
</dbReference>
<evidence type="ECO:0000256" key="7">
    <source>
        <dbReference type="ARBA" id="ARBA00022989"/>
    </source>
</evidence>
<sequence>MLSLSEAIVSVTIGSSFLTLRLYGLTPRESRVNIEVKPEMSLSDKKQSRKAIFLRLGKRRILLALVCLMIGSFFLFNYSSSSAVQSFSMEVNSESGQQMDRSTSLLDNTELIKVIASSGLITKLSTAITKLDPNMANKNQILKALKKMDIYSILKTSLEGGSDDLKSSQIKTEIEGKSYPESNSNILSKPTLKSKVETEVIPQDLNPVAKPQEETTSKPRAELTSQSLIDPNVKSHSEPTTSPQIMPTTTTPQETTVKATTISIIKEKDITKPTCQGLQKQSMDQIFRVNETQCYKVFSNDREAIDQALNHVKNNPREMFSNDYYINSTANCSSFQLSRGYITCKLTQEEEDFPIAFSLITFKDIEMVERLLRAVYRPQNYYCIHVDKKADEGFTRAMSAIANCFDNVFIAPERVDVKWGEYSVLEPELICMEHLWKFKKWKYFINLTGQEFPLKTNWELVQILKAYNGANDLEGTVKRANQGRWKSSPPHNLRATKGSVHITANREFVDFILHNQTSKDLLEWVKMTDVPDETFFATLNHNPQLGIKGTYKGEPETESVESMGKPFLSRFKNWGGDPFNYPCAGQFVRSICILSTGDLPQLWRARQLFANKFYLWEDPIAIGCLEEMIYNNTRDELSGVKVFNSTYYSQLGFVRNQVT</sequence>
<keyword evidence="8 12" id="KW-0472">Membrane</keyword>